<dbReference type="InterPro" id="IPR016181">
    <property type="entry name" value="Acyl_CoA_acyltransferase"/>
</dbReference>
<evidence type="ECO:0000256" key="1">
    <source>
        <dbReference type="ARBA" id="ARBA00022679"/>
    </source>
</evidence>
<dbReference type="EMBL" id="CP043494">
    <property type="protein sequence ID" value="WNG44101.1"/>
    <property type="molecule type" value="Genomic_DNA"/>
</dbReference>
<evidence type="ECO:0000313" key="4">
    <source>
        <dbReference type="EMBL" id="WNG44101.1"/>
    </source>
</evidence>
<dbReference type="RefSeq" id="WP_395816252.1">
    <property type="nucleotide sequence ID" value="NZ_CP043494.1"/>
</dbReference>
<keyword evidence="2" id="KW-0012">Acyltransferase</keyword>
<evidence type="ECO:0000259" key="3">
    <source>
        <dbReference type="PROSITE" id="PS51186"/>
    </source>
</evidence>
<gene>
    <name evidence="4" type="ORF">F0U60_08300</name>
</gene>
<dbReference type="Pfam" id="PF00583">
    <property type="entry name" value="Acetyltransf_1"/>
    <property type="match status" value="1"/>
</dbReference>
<dbReference type="PANTHER" id="PTHR43877">
    <property type="entry name" value="AMINOALKYLPHOSPHONATE N-ACETYLTRANSFERASE-RELATED-RELATED"/>
    <property type="match status" value="1"/>
</dbReference>
<reference evidence="4 5" key="1">
    <citation type="submission" date="2019-08" db="EMBL/GenBank/DDBJ databases">
        <title>Archangium and Cystobacter genomes.</title>
        <authorList>
            <person name="Chen I.-C.K."/>
            <person name="Wielgoss S."/>
        </authorList>
    </citation>
    <scope>NUCLEOTIDE SEQUENCE [LARGE SCALE GENOMIC DNA]</scope>
    <source>
        <strain evidence="4 5">Cbm 6</strain>
    </source>
</reference>
<evidence type="ECO:0000256" key="2">
    <source>
        <dbReference type="ARBA" id="ARBA00023315"/>
    </source>
</evidence>
<keyword evidence="1" id="KW-0808">Transferase</keyword>
<dbReference type="SUPFAM" id="SSF55729">
    <property type="entry name" value="Acyl-CoA N-acyltransferases (Nat)"/>
    <property type="match status" value="2"/>
</dbReference>
<dbReference type="InterPro" id="IPR050832">
    <property type="entry name" value="Bact_Acetyltransf"/>
</dbReference>
<accession>A0ABY9WJW0</accession>
<name>A0ABY9WJW0_9BACT</name>
<protein>
    <submittedName>
        <fullName evidence="4">GNAT family N-acetyltransferase</fullName>
    </submittedName>
</protein>
<keyword evidence="5" id="KW-1185">Reference proteome</keyword>
<dbReference type="PROSITE" id="PS51186">
    <property type="entry name" value="GNAT"/>
    <property type="match status" value="1"/>
</dbReference>
<dbReference type="CDD" id="cd04301">
    <property type="entry name" value="NAT_SF"/>
    <property type="match status" value="1"/>
</dbReference>
<feature type="domain" description="N-acetyltransferase" evidence="3">
    <location>
        <begin position="166"/>
        <end position="328"/>
    </location>
</feature>
<proteinExistence type="predicted"/>
<sequence>MELVPFTNEHLDAASSLLALRHRAHRAAHPLLPAAPEEPAEARRLLEALRKRPRTSGFAALQGGRLIGFALGTLRIDTTWGRSAWLFAPGHALAPGASPEVYRELYATLARQWVRAGCFAHVALLPASDRPAVETWSSLGFGHEQVHALRSLDAVVSPSGAPEQGVRLRRAGMEDLDRLLEVAGLVSEHQRESPVFAPYLPEFSEDWPQDYTELLQGEADRIWLAEQAGRLLGFAIFSPAEPTADDLLTPPESVSFTVGVTREEFRRRGIGRALFACGLEEARRMGFRSCIADWRSTNLTASRAWPRLGFTPALYRMTRRIDERVAWARGHFGATD</sequence>
<organism evidence="4 5">
    <name type="scientific">Archangium minus</name>
    <dbReference type="NCBI Taxonomy" id="83450"/>
    <lineage>
        <taxon>Bacteria</taxon>
        <taxon>Pseudomonadati</taxon>
        <taxon>Myxococcota</taxon>
        <taxon>Myxococcia</taxon>
        <taxon>Myxococcales</taxon>
        <taxon>Cystobacterineae</taxon>
        <taxon>Archangiaceae</taxon>
        <taxon>Archangium</taxon>
    </lineage>
</organism>
<dbReference type="InterPro" id="IPR000182">
    <property type="entry name" value="GNAT_dom"/>
</dbReference>
<dbReference type="Gene3D" id="3.40.630.30">
    <property type="match status" value="2"/>
</dbReference>
<evidence type="ECO:0000313" key="5">
    <source>
        <dbReference type="Proteomes" id="UP001611383"/>
    </source>
</evidence>
<dbReference type="Proteomes" id="UP001611383">
    <property type="component" value="Chromosome"/>
</dbReference>